<keyword evidence="2" id="KW-0645">Protease</keyword>
<keyword evidence="10" id="KW-1185">Reference proteome</keyword>
<dbReference type="Pfam" id="PF20582">
    <property type="entry name" value="UPF0758_N"/>
    <property type="match status" value="1"/>
</dbReference>
<dbReference type="PANTHER" id="PTHR30471:SF3">
    <property type="entry name" value="UPF0758 PROTEIN YEES-RELATED"/>
    <property type="match status" value="1"/>
</dbReference>
<dbReference type="PROSITE" id="PS50249">
    <property type="entry name" value="MPN"/>
    <property type="match status" value="1"/>
</dbReference>
<dbReference type="InterPro" id="IPR020891">
    <property type="entry name" value="UPF0758_CS"/>
</dbReference>
<dbReference type="NCBIfam" id="NF000642">
    <property type="entry name" value="PRK00024.1"/>
    <property type="match status" value="1"/>
</dbReference>
<protein>
    <submittedName>
        <fullName evidence="9">DNA repair protein RadC</fullName>
    </submittedName>
</protein>
<evidence type="ECO:0000256" key="2">
    <source>
        <dbReference type="ARBA" id="ARBA00022670"/>
    </source>
</evidence>
<evidence type="ECO:0000313" key="10">
    <source>
        <dbReference type="Proteomes" id="UP001596528"/>
    </source>
</evidence>
<feature type="domain" description="MPN" evidence="8">
    <location>
        <begin position="107"/>
        <end position="229"/>
    </location>
</feature>
<dbReference type="EMBL" id="JBHTGQ010000002">
    <property type="protein sequence ID" value="MFC7748403.1"/>
    <property type="molecule type" value="Genomic_DNA"/>
</dbReference>
<dbReference type="InterPro" id="IPR001405">
    <property type="entry name" value="UPF0758"/>
</dbReference>
<organism evidence="9 10">
    <name type="scientific">Paenibacillus thermoaerophilus</name>
    <dbReference type="NCBI Taxonomy" id="1215385"/>
    <lineage>
        <taxon>Bacteria</taxon>
        <taxon>Bacillati</taxon>
        <taxon>Bacillota</taxon>
        <taxon>Bacilli</taxon>
        <taxon>Bacillales</taxon>
        <taxon>Paenibacillaceae</taxon>
        <taxon>Paenibacillus</taxon>
    </lineage>
</organism>
<comment type="similarity">
    <text evidence="1 7">Belongs to the UPF0758 family.</text>
</comment>
<keyword evidence="6" id="KW-0482">Metalloprotease</keyword>
<reference evidence="10" key="1">
    <citation type="journal article" date="2019" name="Int. J. Syst. Evol. Microbiol.">
        <title>The Global Catalogue of Microorganisms (GCM) 10K type strain sequencing project: providing services to taxonomists for standard genome sequencing and annotation.</title>
        <authorList>
            <consortium name="The Broad Institute Genomics Platform"/>
            <consortium name="The Broad Institute Genome Sequencing Center for Infectious Disease"/>
            <person name="Wu L."/>
            <person name="Ma J."/>
        </authorList>
    </citation>
    <scope>NUCLEOTIDE SEQUENCE [LARGE SCALE GENOMIC DNA]</scope>
    <source>
        <strain evidence="10">JCM 18657</strain>
    </source>
</reference>
<comment type="caution">
    <text evidence="9">The sequence shown here is derived from an EMBL/GenBank/DDBJ whole genome shotgun (WGS) entry which is preliminary data.</text>
</comment>
<keyword evidence="4" id="KW-0378">Hydrolase</keyword>
<dbReference type="InterPro" id="IPR046778">
    <property type="entry name" value="UPF0758_N"/>
</dbReference>
<accession>A0ABW2UYP5</accession>
<evidence type="ECO:0000256" key="1">
    <source>
        <dbReference type="ARBA" id="ARBA00010243"/>
    </source>
</evidence>
<evidence type="ECO:0000256" key="5">
    <source>
        <dbReference type="ARBA" id="ARBA00022833"/>
    </source>
</evidence>
<sequence length="229" mass="25251">MEYNGLTLREMPQEERPRERMLAQGAKALSNAELLAVLLRTGSVRESAVTLAQRLLAEAGGLRGLAERTTEELTRLRGIGVAKALQVQAGIELGRRLSAAARESAPVLRAPRDVAELLMEELRFLRQEHFVVLYLNTKNRLIGKETLSVGSLNATVVHPREVFRSAILRSAASIICAHNHPSGDPEPSREDVLLTRRLAEAGELIGIRLLDHVVIGDHRFSSLKEQGHL</sequence>
<dbReference type="RefSeq" id="WP_138788952.1">
    <property type="nucleotide sequence ID" value="NZ_JBHTGQ010000002.1"/>
</dbReference>
<evidence type="ECO:0000259" key="8">
    <source>
        <dbReference type="PROSITE" id="PS50249"/>
    </source>
</evidence>
<keyword evidence="5" id="KW-0862">Zinc</keyword>
<dbReference type="SUPFAM" id="SSF47781">
    <property type="entry name" value="RuvA domain 2-like"/>
    <property type="match status" value="1"/>
</dbReference>
<dbReference type="PANTHER" id="PTHR30471">
    <property type="entry name" value="DNA REPAIR PROTEIN RADC"/>
    <property type="match status" value="1"/>
</dbReference>
<dbReference type="Gene3D" id="3.40.140.10">
    <property type="entry name" value="Cytidine Deaminase, domain 2"/>
    <property type="match status" value="1"/>
</dbReference>
<evidence type="ECO:0000256" key="3">
    <source>
        <dbReference type="ARBA" id="ARBA00022723"/>
    </source>
</evidence>
<evidence type="ECO:0000313" key="9">
    <source>
        <dbReference type="EMBL" id="MFC7748403.1"/>
    </source>
</evidence>
<proteinExistence type="inferred from homology"/>
<dbReference type="Proteomes" id="UP001596528">
    <property type="component" value="Unassembled WGS sequence"/>
</dbReference>
<dbReference type="CDD" id="cd08071">
    <property type="entry name" value="MPN_DUF2466"/>
    <property type="match status" value="1"/>
</dbReference>
<gene>
    <name evidence="9" type="primary">radC</name>
    <name evidence="9" type="ORF">ACFQWB_00395</name>
</gene>
<dbReference type="InterPro" id="IPR025657">
    <property type="entry name" value="RadC_JAB"/>
</dbReference>
<evidence type="ECO:0000256" key="6">
    <source>
        <dbReference type="ARBA" id="ARBA00023049"/>
    </source>
</evidence>
<dbReference type="InterPro" id="IPR010994">
    <property type="entry name" value="RuvA_2-like"/>
</dbReference>
<keyword evidence="3" id="KW-0479">Metal-binding</keyword>
<dbReference type="Pfam" id="PF04002">
    <property type="entry name" value="RadC"/>
    <property type="match status" value="1"/>
</dbReference>
<dbReference type="PROSITE" id="PS01302">
    <property type="entry name" value="UPF0758"/>
    <property type="match status" value="1"/>
</dbReference>
<dbReference type="InterPro" id="IPR037518">
    <property type="entry name" value="MPN"/>
</dbReference>
<name>A0ABW2UYP5_9BACL</name>
<dbReference type="NCBIfam" id="TIGR00608">
    <property type="entry name" value="radc"/>
    <property type="match status" value="1"/>
</dbReference>
<evidence type="ECO:0000256" key="4">
    <source>
        <dbReference type="ARBA" id="ARBA00022801"/>
    </source>
</evidence>
<evidence type="ECO:0000256" key="7">
    <source>
        <dbReference type="RuleBase" id="RU003797"/>
    </source>
</evidence>